<feature type="active site" description="Proton donor" evidence="10">
    <location>
        <position position="400"/>
    </location>
</feature>
<evidence type="ECO:0000256" key="12">
    <source>
        <dbReference type="PIRSR" id="PIRSR605478-3"/>
    </source>
</evidence>
<feature type="binding site" evidence="12">
    <location>
        <position position="426"/>
    </location>
    <ligand>
        <name>thiamine diphosphate</name>
        <dbReference type="ChEBI" id="CHEBI:58937"/>
    </ligand>
</feature>
<dbReference type="InterPro" id="IPR005475">
    <property type="entry name" value="Transketolase-like_Pyr-bd"/>
</dbReference>
<evidence type="ECO:0000256" key="7">
    <source>
        <dbReference type="ARBA" id="ARBA00023052"/>
    </source>
</evidence>
<dbReference type="InterPro" id="IPR005478">
    <property type="entry name" value="Transketolase_bac-like"/>
</dbReference>
<evidence type="ECO:0000256" key="10">
    <source>
        <dbReference type="PIRSR" id="PIRSR605478-1"/>
    </source>
</evidence>
<reference evidence="17" key="1">
    <citation type="submission" date="2019-03" db="EMBL/GenBank/DDBJ databases">
        <title>Lake Tanganyika Metagenome-Assembled Genomes (MAGs).</title>
        <authorList>
            <person name="Tran P."/>
        </authorList>
    </citation>
    <scope>NUCLEOTIDE SEQUENCE</scope>
    <source>
        <strain evidence="17">M_DeepCast_400m_m2_100</strain>
    </source>
</reference>
<feature type="binding site" evidence="11">
    <location>
        <position position="373"/>
    </location>
    <ligand>
        <name>substrate</name>
    </ligand>
</feature>
<gene>
    <name evidence="17" type="primary">tkt</name>
    <name evidence="17" type="ORF">FJY75_10945</name>
</gene>
<dbReference type="PANTHER" id="PTHR43522:SF2">
    <property type="entry name" value="TRANSKETOLASE 1-RELATED"/>
    <property type="match status" value="1"/>
</dbReference>
<dbReference type="EC" id="2.2.1.1" evidence="3 9"/>
<feature type="site" description="Important for catalytic activity" evidence="14">
    <location>
        <position position="251"/>
    </location>
</feature>
<feature type="binding site" evidence="11">
    <location>
        <position position="462"/>
    </location>
    <ligand>
        <name>substrate</name>
    </ligand>
</feature>
<proteinExistence type="inferred from homology"/>
<feature type="binding site" evidence="12">
    <location>
        <position position="251"/>
    </location>
    <ligand>
        <name>thiamine diphosphate</name>
        <dbReference type="ChEBI" id="CHEBI:58937"/>
    </ligand>
</feature>
<feature type="binding site" evidence="11">
    <location>
        <position position="508"/>
    </location>
    <ligand>
        <name>substrate</name>
    </ligand>
</feature>
<evidence type="ECO:0000256" key="2">
    <source>
        <dbReference type="ARBA" id="ARBA00011738"/>
    </source>
</evidence>
<evidence type="ECO:0000256" key="13">
    <source>
        <dbReference type="PIRSR" id="PIRSR605478-4"/>
    </source>
</evidence>
<protein>
    <recommendedName>
        <fullName evidence="3 9">Transketolase</fullName>
        <ecNumber evidence="3 9">2.2.1.1</ecNumber>
    </recommendedName>
</protein>
<dbReference type="GO" id="GO:0046872">
    <property type="term" value="F:metal ion binding"/>
    <property type="evidence" value="ECO:0007669"/>
    <property type="project" value="UniProtKB-KW"/>
</dbReference>
<dbReference type="AlphaFoldDB" id="A0A937XAQ5"/>
<dbReference type="Gene3D" id="3.40.50.970">
    <property type="match status" value="2"/>
</dbReference>
<feature type="binding site" evidence="11">
    <location>
        <position position="17"/>
    </location>
    <ligand>
        <name>substrate</name>
    </ligand>
</feature>
<accession>A0A937XAQ5</accession>
<comment type="subunit">
    <text evidence="2 15">Homodimer.</text>
</comment>
<dbReference type="InterPro" id="IPR020826">
    <property type="entry name" value="Transketolase_BS"/>
</dbReference>
<evidence type="ECO:0000256" key="15">
    <source>
        <dbReference type="RuleBase" id="RU004996"/>
    </source>
</evidence>
<dbReference type="FunFam" id="3.40.50.970:FF:000004">
    <property type="entry name" value="Transketolase"/>
    <property type="match status" value="1"/>
</dbReference>
<feature type="binding site" evidence="12">
    <location>
        <position position="57"/>
    </location>
    <ligand>
        <name>thiamine diphosphate</name>
        <dbReference type="ChEBI" id="CHEBI:58937"/>
    </ligand>
</feature>
<sequence length="688" mass="73574">ALRILSAEAVEQARSGHPGMPMGAAGMAYVLWTRFLRHDPRDPRWPDRDRFVLSAGHGSMLLYSLLHLSGYDLTLEEIRRFRQWGSLTPGHPEYGRTPGVETTTGPLGQGFANAVGMAMAERFLAGRFNRPGRAIVDHRTYVLAGDGDLMEGVTHEAASLAGHLRLGRLIVLYDDNRITIEGPTSLAWSDDTPARFAALGWQVQSATGEEPQGLTAAIESALADEARPSLIAVRTHIGQGSPNRQDSAKAHGEPLGEEELRLTKQALGWPLAPAFHIPEEAREVFRAAAARGADRRREWLASLEAYAREFPELKAEWDRWQSGEPPCGWREDLAAMEIPAEPTATRVASGLAIQRLARRMPNLVGGSADLGPSNNSVIAGQGSFTPGAVEGPNIHFGVREHAMAAAVNGLALHGGLRPYCATFLVFSDYMRPSLRLAALMGVPSLFLFTHDSIGVGEDGPTHQPVEHLAALRAIPGLTVIRPADARETVEAWQTALERGGPVALVLTRQKVPALARGLDRATTGEAAGAPAGARGGAPAGAVPPVARGAYILAEEPAPADGPPELILIGTGSETSLCLEAQRRLAALGIRARAVSMPSWELFDEQDEAYRHRVLPPAVSARLAVEAAVPMGWERYVGQEGAILAMGRFGASAPAEALFARFGFTVEHILELALALLKRPLPIGSGPGR</sequence>
<keyword evidence="7 12" id="KW-0786">Thiamine pyrophosphate</keyword>
<dbReference type="InterPro" id="IPR005474">
    <property type="entry name" value="Transketolase_N"/>
</dbReference>
<dbReference type="InterPro" id="IPR029061">
    <property type="entry name" value="THDP-binding"/>
</dbReference>
<dbReference type="GO" id="GO:0006098">
    <property type="term" value="P:pentose-phosphate shunt"/>
    <property type="evidence" value="ECO:0007669"/>
    <property type="project" value="TreeGrafter"/>
</dbReference>
<feature type="site" description="Important for catalytic activity" evidence="14">
    <location>
        <position position="17"/>
    </location>
</feature>
<evidence type="ECO:0000256" key="6">
    <source>
        <dbReference type="ARBA" id="ARBA00022842"/>
    </source>
</evidence>
<evidence type="ECO:0000256" key="14">
    <source>
        <dbReference type="PIRSR" id="PIRSR605478-5"/>
    </source>
</evidence>
<dbReference type="Pfam" id="PF22613">
    <property type="entry name" value="Transketolase_C_1"/>
    <property type="match status" value="1"/>
</dbReference>
<dbReference type="Pfam" id="PF02779">
    <property type="entry name" value="Transket_pyr"/>
    <property type="match status" value="1"/>
</dbReference>
<keyword evidence="6 13" id="KW-0460">Magnesium</keyword>
<evidence type="ECO:0000256" key="11">
    <source>
        <dbReference type="PIRSR" id="PIRSR605478-2"/>
    </source>
</evidence>
<keyword evidence="4 15" id="KW-0808">Transferase</keyword>
<dbReference type="Proteomes" id="UP000748308">
    <property type="component" value="Unassembled WGS sequence"/>
</dbReference>
<evidence type="ECO:0000256" key="3">
    <source>
        <dbReference type="ARBA" id="ARBA00013152"/>
    </source>
</evidence>
<dbReference type="InterPro" id="IPR033247">
    <property type="entry name" value="Transketolase_fam"/>
</dbReference>
<dbReference type="CDD" id="cd02012">
    <property type="entry name" value="TPP_TK"/>
    <property type="match status" value="1"/>
</dbReference>
<keyword evidence="5 13" id="KW-0479">Metal-binding</keyword>
<dbReference type="GO" id="GO:0004802">
    <property type="term" value="F:transketolase activity"/>
    <property type="evidence" value="ECO:0007669"/>
    <property type="project" value="UniProtKB-UniRule"/>
</dbReference>
<dbReference type="InterPro" id="IPR049557">
    <property type="entry name" value="Transketolase_CS"/>
</dbReference>
<feature type="domain" description="Transketolase-like pyrimidine-binding" evidence="16">
    <location>
        <begin position="343"/>
        <end position="513"/>
    </location>
</feature>
<comment type="caution">
    <text evidence="17">The sequence shown here is derived from an EMBL/GenBank/DDBJ whole genome shotgun (WGS) entry which is preliminary data.</text>
</comment>
<feature type="binding site" evidence="13">
    <location>
        <position position="178"/>
    </location>
    <ligand>
        <name>Mg(2+)</name>
        <dbReference type="ChEBI" id="CHEBI:18420"/>
    </ligand>
</feature>
<dbReference type="SUPFAM" id="SSF52922">
    <property type="entry name" value="TK C-terminal domain-like"/>
    <property type="match status" value="1"/>
</dbReference>
<feature type="binding site" evidence="11">
    <location>
        <position position="346"/>
    </location>
    <ligand>
        <name>substrate</name>
    </ligand>
</feature>
<evidence type="ECO:0000256" key="8">
    <source>
        <dbReference type="ARBA" id="ARBA00049473"/>
    </source>
</evidence>
<dbReference type="FunFam" id="3.40.50.920:FF:000003">
    <property type="entry name" value="Transketolase"/>
    <property type="match status" value="1"/>
</dbReference>
<evidence type="ECO:0000256" key="4">
    <source>
        <dbReference type="ARBA" id="ARBA00022679"/>
    </source>
</evidence>
<feature type="non-terminal residue" evidence="17">
    <location>
        <position position="1"/>
    </location>
</feature>
<dbReference type="Pfam" id="PF00456">
    <property type="entry name" value="Transketolase_N"/>
    <property type="match status" value="1"/>
</dbReference>
<evidence type="ECO:0000259" key="16">
    <source>
        <dbReference type="SMART" id="SM00861"/>
    </source>
</evidence>
<dbReference type="InterPro" id="IPR055152">
    <property type="entry name" value="Transketolase-like_C_2"/>
</dbReference>
<evidence type="ECO:0000256" key="1">
    <source>
        <dbReference type="ARBA" id="ARBA00007131"/>
    </source>
</evidence>
<feature type="binding site" evidence="11">
    <location>
        <position position="251"/>
    </location>
    <ligand>
        <name>substrate</name>
    </ligand>
</feature>
<feature type="binding site" evidence="13">
    <location>
        <position position="176"/>
    </location>
    <ligand>
        <name>Mg(2+)</name>
        <dbReference type="ChEBI" id="CHEBI:18420"/>
    </ligand>
</feature>
<name>A0A937XAQ5_UNCEI</name>
<feature type="binding site" evidence="12">
    <location>
        <position position="147"/>
    </location>
    <ligand>
        <name>thiamine diphosphate</name>
        <dbReference type="ChEBI" id="CHEBI:58937"/>
    </ligand>
</feature>
<feature type="binding site" evidence="11">
    <location>
        <position position="458"/>
    </location>
    <ligand>
        <name>substrate</name>
    </ligand>
</feature>
<feature type="binding site" evidence="12">
    <location>
        <position position="176"/>
    </location>
    <ligand>
        <name>thiamine diphosphate</name>
        <dbReference type="ChEBI" id="CHEBI:58937"/>
    </ligand>
</feature>
<evidence type="ECO:0000256" key="5">
    <source>
        <dbReference type="ARBA" id="ARBA00022723"/>
    </source>
</evidence>
<comment type="cofactor">
    <cofactor evidence="13">
        <name>Mg(2+)</name>
        <dbReference type="ChEBI" id="CHEBI:18420"/>
    </cofactor>
    <text evidence="13">Binds 1 Mg(2+) ion per subunit. Can also utilize other divalent metal cations, such as Ca(2+), Mn(2+) and Co(2+).</text>
</comment>
<dbReference type="PANTHER" id="PTHR43522">
    <property type="entry name" value="TRANSKETOLASE"/>
    <property type="match status" value="1"/>
</dbReference>
<evidence type="ECO:0000313" key="17">
    <source>
        <dbReference type="EMBL" id="MBM3318355.1"/>
    </source>
</evidence>
<dbReference type="Gene3D" id="3.40.50.920">
    <property type="match status" value="1"/>
</dbReference>
<comment type="similarity">
    <text evidence="1 15">Belongs to the transketolase family.</text>
</comment>
<dbReference type="EMBL" id="VGIY01000332">
    <property type="protein sequence ID" value="MBM3318355.1"/>
    <property type="molecule type" value="Genomic_DNA"/>
</dbReference>
<organism evidence="17 18">
    <name type="scientific">Eiseniibacteriota bacterium</name>
    <dbReference type="NCBI Taxonomy" id="2212470"/>
    <lineage>
        <taxon>Bacteria</taxon>
        <taxon>Candidatus Eiseniibacteriota</taxon>
    </lineage>
</organism>
<comment type="function">
    <text evidence="15">Catalyzes the transfer of a two-carbon ketol group from a ketose donor to an aldose acceptor, via a covalent intermediate with the cofactor thiamine pyrophosphate.</text>
</comment>
<dbReference type="CDD" id="cd07033">
    <property type="entry name" value="TPP_PYR_DXS_TK_like"/>
    <property type="match status" value="1"/>
</dbReference>
<dbReference type="PROSITE" id="PS00802">
    <property type="entry name" value="TRANSKETOLASE_2"/>
    <property type="match status" value="1"/>
</dbReference>
<dbReference type="NCBIfam" id="TIGR00232">
    <property type="entry name" value="tktlase_bact"/>
    <property type="match status" value="1"/>
</dbReference>
<comment type="cofactor">
    <cofactor evidence="12">
        <name>thiamine diphosphate</name>
        <dbReference type="ChEBI" id="CHEBI:58937"/>
    </cofactor>
    <text evidence="12">Binds 1 thiamine pyrophosphate per subunit. During the reaction, the substrate forms a covalent intermediate with the cofactor.</text>
</comment>
<evidence type="ECO:0000313" key="18">
    <source>
        <dbReference type="Proteomes" id="UP000748308"/>
    </source>
</evidence>
<evidence type="ECO:0000256" key="9">
    <source>
        <dbReference type="NCBIfam" id="TIGR00232"/>
    </source>
</evidence>
<dbReference type="InterPro" id="IPR009014">
    <property type="entry name" value="Transketo_C/PFOR_II"/>
</dbReference>
<comment type="cofactor">
    <cofactor evidence="15">
        <name>Mg(2+)</name>
        <dbReference type="ChEBI" id="CHEBI:18420"/>
    </cofactor>
    <cofactor evidence="15">
        <name>Ca(2+)</name>
        <dbReference type="ChEBI" id="CHEBI:29108"/>
    </cofactor>
    <cofactor evidence="15">
        <name>Mn(2+)</name>
        <dbReference type="ChEBI" id="CHEBI:29035"/>
    </cofactor>
    <cofactor evidence="15">
        <name>Co(2+)</name>
        <dbReference type="ChEBI" id="CHEBI:48828"/>
    </cofactor>
    <text evidence="15">Binds 1 Mg(2+) ion per subunit. Can also utilize other divalent metal cations, such as Ca(2+), Mn(2+) and Co(2+).</text>
</comment>
<dbReference type="GO" id="GO:0005829">
    <property type="term" value="C:cytosol"/>
    <property type="evidence" value="ECO:0007669"/>
    <property type="project" value="TreeGrafter"/>
</dbReference>
<feature type="binding site" evidence="13">
    <location>
        <position position="146"/>
    </location>
    <ligand>
        <name>Mg(2+)</name>
        <dbReference type="ChEBI" id="CHEBI:18420"/>
    </ligand>
</feature>
<comment type="catalytic activity">
    <reaction evidence="8 15">
        <text>D-sedoheptulose 7-phosphate + D-glyceraldehyde 3-phosphate = aldehydo-D-ribose 5-phosphate + D-xylulose 5-phosphate</text>
        <dbReference type="Rhea" id="RHEA:10508"/>
        <dbReference type="ChEBI" id="CHEBI:57483"/>
        <dbReference type="ChEBI" id="CHEBI:57737"/>
        <dbReference type="ChEBI" id="CHEBI:58273"/>
        <dbReference type="ChEBI" id="CHEBI:59776"/>
        <dbReference type="EC" id="2.2.1.1"/>
    </reaction>
</comment>
<dbReference type="SMART" id="SM00861">
    <property type="entry name" value="Transket_pyr"/>
    <property type="match status" value="1"/>
</dbReference>
<feature type="binding site" evidence="11">
    <location>
        <position position="450"/>
    </location>
    <ligand>
        <name>substrate</name>
    </ligand>
</feature>
<dbReference type="SUPFAM" id="SSF52518">
    <property type="entry name" value="Thiamin diphosphate-binding fold (THDP-binding)"/>
    <property type="match status" value="2"/>
</dbReference>
<dbReference type="FunFam" id="3.40.50.970:FF:000003">
    <property type="entry name" value="Transketolase"/>
    <property type="match status" value="1"/>
</dbReference>
<feature type="binding site" evidence="12">
    <location>
        <begin position="105"/>
        <end position="107"/>
    </location>
    <ligand>
        <name>thiamine diphosphate</name>
        <dbReference type="ChEBI" id="CHEBI:58937"/>
    </ligand>
</feature>
<dbReference type="PROSITE" id="PS00801">
    <property type="entry name" value="TRANSKETOLASE_1"/>
    <property type="match status" value="1"/>
</dbReference>
<keyword evidence="15" id="KW-0106">Calcium</keyword>